<feature type="transmembrane region" description="Helical" evidence="10">
    <location>
        <begin position="351"/>
        <end position="372"/>
    </location>
</feature>
<dbReference type="GO" id="GO:0007165">
    <property type="term" value="P:signal transduction"/>
    <property type="evidence" value="ECO:0007669"/>
    <property type="project" value="UniProtKB-KW"/>
</dbReference>
<keyword evidence="6 10" id="KW-1133">Transmembrane helix</keyword>
<sequence length="374" mass="43450">MRGQLMLKKIIFVLKLSLFPVLCWPLPKDATRFKITCVQLYHLLLIISAIIAEISMIYTIYNNYNDIVLLVEIILYLSCTVHSTENYIFHTIFRKRIQFVTFEMIEFSESIQPHEDVIIERYIDKCVMLYGVSLFLLYVSGFWPSLVPFLTDQPFPTPIQYPESLNVYDQPLRVIIYIHQTAIAIQIAAQISTNSLMGLLLWITSARLEMLENELQKTTDIYDLAKCIRKHQYLLKCATEVTFAARPFVFSSICCSTICTIIILLLFLTSQSMTLIYQYTGFVGYCLAEIFMYAWPAENLIHRSEVFAQTAYDIPWYDQSTKIRKCLEIIILRSQKPITVSIPCVMASLSLSYFTSYFSTIVSYFTTLRIFLNN</sequence>
<protein>
    <recommendedName>
        <fullName evidence="10">Odorant receptor</fullName>
    </recommendedName>
</protein>
<dbReference type="AlphaFoldDB" id="A0A6G1LQU3"/>
<dbReference type="GO" id="GO:0005549">
    <property type="term" value="F:odorant binding"/>
    <property type="evidence" value="ECO:0007669"/>
    <property type="project" value="InterPro"/>
</dbReference>
<evidence type="ECO:0000256" key="4">
    <source>
        <dbReference type="ARBA" id="ARBA00022692"/>
    </source>
</evidence>
<evidence type="ECO:0000256" key="6">
    <source>
        <dbReference type="ARBA" id="ARBA00022989"/>
    </source>
</evidence>
<keyword evidence="3 10" id="KW-0716">Sensory transduction</keyword>
<comment type="caution">
    <text evidence="10">Lacks conserved residue(s) required for the propagation of feature annotation.</text>
</comment>
<dbReference type="Pfam" id="PF02949">
    <property type="entry name" value="7tm_6"/>
    <property type="match status" value="1"/>
</dbReference>
<dbReference type="PANTHER" id="PTHR21137">
    <property type="entry name" value="ODORANT RECEPTOR"/>
    <property type="match status" value="1"/>
</dbReference>
<evidence type="ECO:0000256" key="8">
    <source>
        <dbReference type="ARBA" id="ARBA00023170"/>
    </source>
</evidence>
<accession>A0A6G1LQU3</accession>
<evidence type="ECO:0000256" key="10">
    <source>
        <dbReference type="RuleBase" id="RU351113"/>
    </source>
</evidence>
<keyword evidence="11" id="KW-0732">Signal</keyword>
<feature type="signal peptide" evidence="11">
    <location>
        <begin position="1"/>
        <end position="23"/>
    </location>
</feature>
<comment type="subcellular location">
    <subcellularLocation>
        <location evidence="1 10">Cell membrane</location>
        <topology evidence="1 10">Multi-pass membrane protein</topology>
    </subcellularLocation>
</comment>
<keyword evidence="7 10" id="KW-0472">Membrane</keyword>
<keyword evidence="13" id="KW-1185">Reference proteome</keyword>
<keyword evidence="8 10" id="KW-0675">Receptor</keyword>
<evidence type="ECO:0000313" key="12">
    <source>
        <dbReference type="EMBL" id="KAF3054645.1"/>
    </source>
</evidence>
<feature type="transmembrane region" description="Helical" evidence="10">
    <location>
        <begin position="275"/>
        <end position="295"/>
    </location>
</feature>
<evidence type="ECO:0000256" key="1">
    <source>
        <dbReference type="ARBA" id="ARBA00004651"/>
    </source>
</evidence>
<dbReference type="GO" id="GO:0004984">
    <property type="term" value="F:olfactory receptor activity"/>
    <property type="evidence" value="ECO:0007669"/>
    <property type="project" value="InterPro"/>
</dbReference>
<gene>
    <name evidence="12" type="primary">Or-259</name>
    <name evidence="12" type="synonym">Nful_v1.0-Or-259-fd</name>
    <name evidence="12" type="ORF">NFUL_NFUL000007</name>
</gene>
<evidence type="ECO:0000256" key="3">
    <source>
        <dbReference type="ARBA" id="ARBA00022606"/>
    </source>
</evidence>
<feature type="transmembrane region" description="Helical" evidence="10">
    <location>
        <begin position="67"/>
        <end position="89"/>
    </location>
</feature>
<evidence type="ECO:0000256" key="7">
    <source>
        <dbReference type="ARBA" id="ARBA00023136"/>
    </source>
</evidence>
<dbReference type="OrthoDB" id="6614360at2759"/>
<comment type="caution">
    <text evidence="12">The sequence shown here is derived from an EMBL/GenBank/DDBJ whole genome shotgun (WGS) entry which is preliminary data.</text>
</comment>
<keyword evidence="2" id="KW-1003">Cell membrane</keyword>
<keyword evidence="9 10" id="KW-0807">Transducer</keyword>
<organism evidence="12 13">
    <name type="scientific">Nylanderia fulva</name>
    <dbReference type="NCBI Taxonomy" id="613905"/>
    <lineage>
        <taxon>Eukaryota</taxon>
        <taxon>Metazoa</taxon>
        <taxon>Ecdysozoa</taxon>
        <taxon>Arthropoda</taxon>
        <taxon>Hexapoda</taxon>
        <taxon>Insecta</taxon>
        <taxon>Pterygota</taxon>
        <taxon>Neoptera</taxon>
        <taxon>Endopterygota</taxon>
        <taxon>Hymenoptera</taxon>
        <taxon>Apocrita</taxon>
        <taxon>Aculeata</taxon>
        <taxon>Formicoidea</taxon>
        <taxon>Formicidae</taxon>
        <taxon>Formicinae</taxon>
        <taxon>Nylanderia</taxon>
    </lineage>
</organism>
<reference evidence="12 13" key="1">
    <citation type="submission" date="2019-08" db="EMBL/GenBank/DDBJ databases">
        <title>High quality draft denovo assembly of Nylanderia fulva.</title>
        <authorList>
            <person name="Vargo E.L."/>
            <person name="Tarone A.M."/>
            <person name="Konganti K.R."/>
        </authorList>
    </citation>
    <scope>NUCLEOTIDE SEQUENCE [LARGE SCALE GENOMIC DNA]</scope>
    <source>
        <strain evidence="12">TAMU-Nful-2015</strain>
        <tissue evidence="12">Whole body</tissue>
    </source>
</reference>
<proteinExistence type="inferred from homology"/>
<keyword evidence="5 10" id="KW-0552">Olfaction</keyword>
<feature type="transmembrane region" description="Helical" evidence="10">
    <location>
        <begin position="248"/>
        <end position="268"/>
    </location>
</feature>
<evidence type="ECO:0000256" key="2">
    <source>
        <dbReference type="ARBA" id="ARBA00022475"/>
    </source>
</evidence>
<feature type="chain" id="PRO_5026339645" description="Odorant receptor" evidence="11">
    <location>
        <begin position="24"/>
        <end position="374"/>
    </location>
</feature>
<evidence type="ECO:0000256" key="11">
    <source>
        <dbReference type="SAM" id="SignalP"/>
    </source>
</evidence>
<keyword evidence="4 10" id="KW-0812">Transmembrane</keyword>
<dbReference type="InterPro" id="IPR004117">
    <property type="entry name" value="7tm6_olfct_rcpt"/>
</dbReference>
<evidence type="ECO:0000313" key="13">
    <source>
        <dbReference type="Proteomes" id="UP000479987"/>
    </source>
</evidence>
<dbReference type="GO" id="GO:0005886">
    <property type="term" value="C:plasma membrane"/>
    <property type="evidence" value="ECO:0007669"/>
    <property type="project" value="UniProtKB-SubCell"/>
</dbReference>
<comment type="similarity">
    <text evidence="10">Belongs to the insect chemoreceptor superfamily. Heteromeric odorant receptor channel (TC 1.A.69) family.</text>
</comment>
<feature type="transmembrane region" description="Helical" evidence="10">
    <location>
        <begin position="127"/>
        <end position="146"/>
    </location>
</feature>
<dbReference type="Proteomes" id="UP000479987">
    <property type="component" value="Unassembled WGS sequence"/>
</dbReference>
<evidence type="ECO:0000256" key="9">
    <source>
        <dbReference type="ARBA" id="ARBA00023224"/>
    </source>
</evidence>
<feature type="transmembrane region" description="Helical" evidence="10">
    <location>
        <begin position="38"/>
        <end position="61"/>
    </location>
</feature>
<name>A0A6G1LQU3_9HYME</name>
<dbReference type="PANTHER" id="PTHR21137:SF35">
    <property type="entry name" value="ODORANT RECEPTOR 19A-RELATED"/>
    <property type="match status" value="1"/>
</dbReference>
<evidence type="ECO:0000256" key="5">
    <source>
        <dbReference type="ARBA" id="ARBA00022725"/>
    </source>
</evidence>
<dbReference type="EMBL" id="SGBU01000001">
    <property type="protein sequence ID" value="KAF3054645.1"/>
    <property type="molecule type" value="Genomic_DNA"/>
</dbReference>